<sequence length="247" mass="26121">MTDLLPELLATLGKRLPAAQLTSLHACLRDADGPSDTILDRWSADHPAAGLPAELSAVREAWRKELPLLPGAALALSLAAAAAAASNSMPPPELVVSGPTSSAIPIRLTSGIAIDVIRSAETSLLIASFAAYGIAEIVTELRAAAERDVRIDLILEERTSAARAFAPLRDSVRIWHRAHDSVGSSLHAKVIAADRRIALMGSANLTGRALRDNVEIGVILRDPGSVGRLTDHLHWLTGPEAGYLRRG</sequence>
<dbReference type="Proteomes" id="UP001382181">
    <property type="component" value="Unassembled WGS sequence"/>
</dbReference>
<dbReference type="InterPro" id="IPR047955">
    <property type="entry name" value="DrmC-like"/>
</dbReference>
<evidence type="ECO:0000259" key="1">
    <source>
        <dbReference type="PROSITE" id="PS50035"/>
    </source>
</evidence>
<dbReference type="PANTHER" id="PTHR21248:SF22">
    <property type="entry name" value="PHOSPHOLIPASE D"/>
    <property type="match status" value="1"/>
</dbReference>
<dbReference type="InterPro" id="IPR001736">
    <property type="entry name" value="PLipase_D/transphosphatidylase"/>
</dbReference>
<evidence type="ECO:0000313" key="3">
    <source>
        <dbReference type="Proteomes" id="UP001382181"/>
    </source>
</evidence>
<dbReference type="EMBL" id="JARUMK010000001">
    <property type="protein sequence ID" value="MEH0560336.1"/>
    <property type="molecule type" value="Genomic_DNA"/>
</dbReference>
<dbReference type="RefSeq" id="WP_319223867.1">
    <property type="nucleotide sequence ID" value="NZ_JARUMK010000001.1"/>
</dbReference>
<dbReference type="InterPro" id="IPR025202">
    <property type="entry name" value="PLD-like_dom"/>
</dbReference>
<dbReference type="PANTHER" id="PTHR21248">
    <property type="entry name" value="CARDIOLIPIN SYNTHASE"/>
    <property type="match status" value="1"/>
</dbReference>
<gene>
    <name evidence="2" type="primary">drmC</name>
    <name evidence="2" type="ORF">QBA37_13925</name>
</gene>
<dbReference type="PROSITE" id="PS50035">
    <property type="entry name" value="PLD"/>
    <property type="match status" value="1"/>
</dbReference>
<reference evidence="2 3" key="1">
    <citation type="submission" date="2023-04" db="EMBL/GenBank/DDBJ databases">
        <title>Genomic diversity of scab-causing Streptomyces spp. in the province of Quebec, Canada.</title>
        <authorList>
            <person name="Biessy A."/>
            <person name="Cadieux M."/>
            <person name="Ciotola M."/>
            <person name="Filion M."/>
        </authorList>
    </citation>
    <scope>NUCLEOTIDE SEQUENCE [LARGE SCALE GENOMIC DNA]</scope>
    <source>
        <strain evidence="2 3">B21-103</strain>
    </source>
</reference>
<feature type="domain" description="PLD phosphodiesterase" evidence="1">
    <location>
        <begin position="182"/>
        <end position="209"/>
    </location>
</feature>
<evidence type="ECO:0000313" key="2">
    <source>
        <dbReference type="EMBL" id="MEH0560336.1"/>
    </source>
</evidence>
<keyword evidence="3" id="KW-1185">Reference proteome</keyword>
<dbReference type="Gene3D" id="3.30.870.10">
    <property type="entry name" value="Endonuclease Chain A"/>
    <property type="match status" value="1"/>
</dbReference>
<protein>
    <submittedName>
        <fullName evidence="2">DISARM system phospholipase D-like protein DrmC</fullName>
    </submittedName>
</protein>
<organism evidence="2 3">
    <name type="scientific">Streptomyces silvae</name>
    <dbReference type="NCBI Taxonomy" id="2803812"/>
    <lineage>
        <taxon>Bacteria</taxon>
        <taxon>Bacillati</taxon>
        <taxon>Actinomycetota</taxon>
        <taxon>Actinomycetes</taxon>
        <taxon>Kitasatosporales</taxon>
        <taxon>Streptomycetaceae</taxon>
        <taxon>Streptomyces</taxon>
    </lineage>
</organism>
<comment type="caution">
    <text evidence="2">The sequence shown here is derived from an EMBL/GenBank/DDBJ whole genome shotgun (WGS) entry which is preliminary data.</text>
</comment>
<dbReference type="NCBIfam" id="NF038319">
    <property type="entry name" value="DISARM_DrmC_I"/>
    <property type="match status" value="1"/>
</dbReference>
<proteinExistence type="predicted"/>
<accession>A0ABU8A1V9</accession>
<dbReference type="Pfam" id="PF13091">
    <property type="entry name" value="PLDc_2"/>
    <property type="match status" value="1"/>
</dbReference>
<dbReference type="SUPFAM" id="SSF56024">
    <property type="entry name" value="Phospholipase D/nuclease"/>
    <property type="match status" value="1"/>
</dbReference>
<name>A0ABU8A1V9_9ACTN</name>